<dbReference type="Proteomes" id="UP000612349">
    <property type="component" value="Unassembled WGS sequence"/>
</dbReference>
<comment type="caution">
    <text evidence="3">The sequence shown here is derived from an EMBL/GenBank/DDBJ whole genome shotgun (WGS) entry which is preliminary data.</text>
</comment>
<feature type="chain" id="PRO_5037827986" description="YbgF trimerisation domain-containing protein" evidence="2">
    <location>
        <begin position="34"/>
        <end position="317"/>
    </location>
</feature>
<reference evidence="3" key="2">
    <citation type="submission" date="2020-09" db="EMBL/GenBank/DDBJ databases">
        <authorList>
            <person name="Sun Q."/>
            <person name="Zhou Y."/>
        </authorList>
    </citation>
    <scope>NUCLEOTIDE SEQUENCE</scope>
    <source>
        <strain evidence="3">CGMCC 1.15360</strain>
    </source>
</reference>
<name>A0A916Z1F1_9SPHN</name>
<feature type="signal peptide" evidence="2">
    <location>
        <begin position="1"/>
        <end position="33"/>
    </location>
</feature>
<keyword evidence="2" id="KW-0732">Signal</keyword>
<dbReference type="EMBL" id="BMIP01000004">
    <property type="protein sequence ID" value="GGD71944.1"/>
    <property type="molecule type" value="Genomic_DNA"/>
</dbReference>
<feature type="coiled-coil region" evidence="1">
    <location>
        <begin position="85"/>
        <end position="133"/>
    </location>
</feature>
<gene>
    <name evidence="3" type="ORF">GCM10010990_21760</name>
</gene>
<dbReference type="InterPro" id="IPR019734">
    <property type="entry name" value="TPR_rpt"/>
</dbReference>
<sequence>MTAPAIFSNLRRTALMLGGALLVAVPLATPAHAQDDAQRIRKLEAEVKALQRKVFPGGSDKYFQPEIVAPETQATNPAFNTSGPVTDLLARMDSVESALQSLTAQVESNTNAMRLMNARVEQLEAEAEQFRAMQNPAAADVAAAADTAMGNNLSAMSGTPTPGPAPVPAAAAPAPTTPVAAIEKPSTGDDADDTYVYGYRLWDAGQYGPARTELQKVVNLYPDHRRASWARNLIGRSWLDEGQPGKAGEAFLANYLNNRSGERAPDSLVYLARATLALGNKTKSCEALSEFRRVYPNEAAGRLSSIANETGREAGCN</sequence>
<dbReference type="RefSeq" id="WP_082922391.1">
    <property type="nucleotide sequence ID" value="NZ_BMIP01000004.1"/>
</dbReference>
<dbReference type="Gene3D" id="1.25.40.10">
    <property type="entry name" value="Tetratricopeptide repeat domain"/>
    <property type="match status" value="1"/>
</dbReference>
<evidence type="ECO:0000256" key="1">
    <source>
        <dbReference type="SAM" id="Coils"/>
    </source>
</evidence>
<dbReference type="SUPFAM" id="SSF48452">
    <property type="entry name" value="TPR-like"/>
    <property type="match status" value="1"/>
</dbReference>
<reference evidence="3" key="1">
    <citation type="journal article" date="2014" name="Int. J. Syst. Evol. Microbiol.">
        <title>Complete genome sequence of Corynebacterium casei LMG S-19264T (=DSM 44701T), isolated from a smear-ripened cheese.</title>
        <authorList>
            <consortium name="US DOE Joint Genome Institute (JGI-PGF)"/>
            <person name="Walter F."/>
            <person name="Albersmeier A."/>
            <person name="Kalinowski J."/>
            <person name="Ruckert C."/>
        </authorList>
    </citation>
    <scope>NUCLEOTIDE SEQUENCE</scope>
    <source>
        <strain evidence="3">CGMCC 1.15360</strain>
    </source>
</reference>
<keyword evidence="1" id="KW-0175">Coiled coil</keyword>
<organism evidence="3 4">
    <name type="scientific">Croceicoccus mobilis</name>
    <dbReference type="NCBI Taxonomy" id="1703339"/>
    <lineage>
        <taxon>Bacteria</taxon>
        <taxon>Pseudomonadati</taxon>
        <taxon>Pseudomonadota</taxon>
        <taxon>Alphaproteobacteria</taxon>
        <taxon>Sphingomonadales</taxon>
        <taxon>Erythrobacteraceae</taxon>
        <taxon>Croceicoccus</taxon>
    </lineage>
</organism>
<evidence type="ECO:0008006" key="5">
    <source>
        <dbReference type="Google" id="ProtNLM"/>
    </source>
</evidence>
<evidence type="ECO:0000256" key="2">
    <source>
        <dbReference type="SAM" id="SignalP"/>
    </source>
</evidence>
<dbReference type="AlphaFoldDB" id="A0A916Z1F1"/>
<proteinExistence type="predicted"/>
<accession>A0A916Z1F1</accession>
<dbReference type="InterPro" id="IPR011990">
    <property type="entry name" value="TPR-like_helical_dom_sf"/>
</dbReference>
<evidence type="ECO:0000313" key="4">
    <source>
        <dbReference type="Proteomes" id="UP000612349"/>
    </source>
</evidence>
<dbReference type="Pfam" id="PF13174">
    <property type="entry name" value="TPR_6"/>
    <property type="match status" value="1"/>
</dbReference>
<dbReference type="OrthoDB" id="7390214at2"/>
<evidence type="ECO:0000313" key="3">
    <source>
        <dbReference type="EMBL" id="GGD71944.1"/>
    </source>
</evidence>
<keyword evidence="4" id="KW-1185">Reference proteome</keyword>
<protein>
    <recommendedName>
        <fullName evidence="5">YbgF trimerisation domain-containing protein</fullName>
    </recommendedName>
</protein>